<evidence type="ECO:0000256" key="12">
    <source>
        <dbReference type="RuleBase" id="RU003784"/>
    </source>
</evidence>
<dbReference type="GO" id="GO:0052381">
    <property type="term" value="F:tRNA dimethylallyltransferase activity"/>
    <property type="evidence" value="ECO:0007669"/>
    <property type="project" value="UniProtKB-UniRule"/>
</dbReference>
<dbReference type="HAMAP" id="MF_00185">
    <property type="entry name" value="IPP_trans"/>
    <property type="match status" value="1"/>
</dbReference>
<evidence type="ECO:0000256" key="7">
    <source>
        <dbReference type="ARBA" id="ARBA00022840"/>
    </source>
</evidence>
<name>A0A160SZY5_9CHLR</name>
<keyword evidence="8 10" id="KW-0460">Magnesium</keyword>
<dbReference type="PANTHER" id="PTHR11088:SF60">
    <property type="entry name" value="TRNA DIMETHYLALLYLTRANSFERASE"/>
    <property type="match status" value="1"/>
</dbReference>
<dbReference type="EC" id="2.5.1.75" evidence="10"/>
<dbReference type="EMBL" id="LN890655">
    <property type="protein sequence ID" value="CUS03171.2"/>
    <property type="molecule type" value="Genomic_DNA"/>
</dbReference>
<dbReference type="InterPro" id="IPR018022">
    <property type="entry name" value="IPT"/>
</dbReference>
<keyword evidence="5 10" id="KW-0819">tRNA processing</keyword>
<dbReference type="SUPFAM" id="SSF52540">
    <property type="entry name" value="P-loop containing nucleoside triphosphate hydrolases"/>
    <property type="match status" value="1"/>
</dbReference>
<comment type="function">
    <text evidence="2 10 12">Catalyzes the transfer of a dimethylallyl group onto the adenine at position 37 in tRNAs that read codons beginning with uridine, leading to the formation of N6-(dimethylallyl)adenosine (i(6)A).</text>
</comment>
<dbReference type="NCBIfam" id="TIGR00174">
    <property type="entry name" value="miaA"/>
    <property type="match status" value="1"/>
</dbReference>
<dbReference type="Proteomes" id="UP000215027">
    <property type="component" value="Chromosome I"/>
</dbReference>
<dbReference type="InterPro" id="IPR039657">
    <property type="entry name" value="Dimethylallyltransferase"/>
</dbReference>
<comment type="caution">
    <text evidence="10">Lacks conserved residue(s) required for the propagation of feature annotation.</text>
</comment>
<dbReference type="OrthoDB" id="9776390at2"/>
<keyword evidence="4 10" id="KW-0808">Transferase</keyword>
<comment type="cofactor">
    <cofactor evidence="1 10">
        <name>Mg(2+)</name>
        <dbReference type="ChEBI" id="CHEBI:18420"/>
    </cofactor>
</comment>
<dbReference type="Gene3D" id="1.10.20.140">
    <property type="match status" value="1"/>
</dbReference>
<evidence type="ECO:0000256" key="4">
    <source>
        <dbReference type="ARBA" id="ARBA00022679"/>
    </source>
</evidence>
<keyword evidence="7 10" id="KW-0067">ATP-binding</keyword>
<keyword evidence="15" id="KW-1185">Reference proteome</keyword>
<proteinExistence type="inferred from homology"/>
<dbReference type="GO" id="GO:0005524">
    <property type="term" value="F:ATP binding"/>
    <property type="evidence" value="ECO:0007669"/>
    <property type="project" value="UniProtKB-UniRule"/>
</dbReference>
<dbReference type="InterPro" id="IPR027417">
    <property type="entry name" value="P-loop_NTPase"/>
</dbReference>
<comment type="catalytic activity">
    <reaction evidence="9 10 11">
        <text>adenosine(37) in tRNA + dimethylallyl diphosphate = N(6)-dimethylallyladenosine(37) in tRNA + diphosphate</text>
        <dbReference type="Rhea" id="RHEA:26482"/>
        <dbReference type="Rhea" id="RHEA-COMP:10162"/>
        <dbReference type="Rhea" id="RHEA-COMP:10375"/>
        <dbReference type="ChEBI" id="CHEBI:33019"/>
        <dbReference type="ChEBI" id="CHEBI:57623"/>
        <dbReference type="ChEBI" id="CHEBI:74411"/>
        <dbReference type="ChEBI" id="CHEBI:74415"/>
        <dbReference type="EC" id="2.5.1.75"/>
    </reaction>
</comment>
<dbReference type="Gene3D" id="3.40.50.300">
    <property type="entry name" value="P-loop containing nucleotide triphosphate hydrolases"/>
    <property type="match status" value="1"/>
</dbReference>
<keyword evidence="6 10" id="KW-0547">Nucleotide-binding</keyword>
<sequence length="303" mass="33856">MSANRRPLLVLVGPTAVGKTALSLRLARQFSGEIVSADSRLFYRGLDVGTAKPTAAERAAAPHHLIDLCQPDETLSLGQYQRLAYRAIDDCHARARLPILVGGTGQYVWAVVEGWGIPEVAPQAALRAALEQLGEAEAARWLAALDPAAAARIDPRNVRRVVRALEVTLTTGRRMSDLQRKTPPPYEPLIVGLGRDRRSLYERIDARVDGMMAAGLLNEVSRLRDAGYDRRLPSLSGLGYRQLWAYLAGEMTLDAAVERIKFETHRFARQQATWFRADDPRIAWFDLETMDEEEIIAFVERWL</sequence>
<organism evidence="14 15">
    <name type="scientific">Candidatus Promineifilum breve</name>
    <dbReference type="NCBI Taxonomy" id="1806508"/>
    <lineage>
        <taxon>Bacteria</taxon>
        <taxon>Bacillati</taxon>
        <taxon>Chloroflexota</taxon>
        <taxon>Ardenticatenia</taxon>
        <taxon>Candidatus Promineifilales</taxon>
        <taxon>Candidatus Promineifilaceae</taxon>
        <taxon>Candidatus Promineifilum</taxon>
    </lineage>
</organism>
<evidence type="ECO:0000256" key="6">
    <source>
        <dbReference type="ARBA" id="ARBA00022741"/>
    </source>
</evidence>
<evidence type="ECO:0000256" key="9">
    <source>
        <dbReference type="ARBA" id="ARBA00049563"/>
    </source>
</evidence>
<evidence type="ECO:0000256" key="11">
    <source>
        <dbReference type="RuleBase" id="RU003783"/>
    </source>
</evidence>
<feature type="binding site" evidence="10">
    <location>
        <begin position="13"/>
        <end position="20"/>
    </location>
    <ligand>
        <name>ATP</name>
        <dbReference type="ChEBI" id="CHEBI:30616"/>
    </ligand>
</feature>
<accession>A0A160SZY5</accession>
<evidence type="ECO:0000256" key="2">
    <source>
        <dbReference type="ARBA" id="ARBA00003213"/>
    </source>
</evidence>
<evidence type="ECO:0000256" key="3">
    <source>
        <dbReference type="ARBA" id="ARBA00005842"/>
    </source>
</evidence>
<reference evidence="14" key="1">
    <citation type="submission" date="2016-01" db="EMBL/GenBank/DDBJ databases">
        <authorList>
            <person name="Mcilroy J.S."/>
            <person name="Karst M S."/>
            <person name="Albertsen M."/>
        </authorList>
    </citation>
    <scope>NUCLEOTIDE SEQUENCE</scope>
    <source>
        <strain evidence="14">Cfx-K</strain>
    </source>
</reference>
<protein>
    <recommendedName>
        <fullName evidence="10">tRNA dimethylallyltransferase</fullName>
        <ecNumber evidence="10">2.5.1.75</ecNumber>
    </recommendedName>
    <alternativeName>
        <fullName evidence="10">Dimethylallyl diphosphate:tRNA dimethylallyltransferase</fullName>
        <shortName evidence="10">DMAPP:tRNA dimethylallyltransferase</shortName>
        <shortName evidence="10">DMATase</shortName>
    </alternativeName>
    <alternativeName>
        <fullName evidence="10">Isopentenyl-diphosphate:tRNA isopentenyltransferase</fullName>
        <shortName evidence="10">IPP transferase</shortName>
        <shortName evidence="10">IPPT</shortName>
        <shortName evidence="10">IPTase</shortName>
    </alternativeName>
</protein>
<dbReference type="GO" id="GO:0006400">
    <property type="term" value="P:tRNA modification"/>
    <property type="evidence" value="ECO:0007669"/>
    <property type="project" value="TreeGrafter"/>
</dbReference>
<comment type="similarity">
    <text evidence="3 10 13">Belongs to the IPP transferase family.</text>
</comment>
<evidence type="ECO:0000256" key="1">
    <source>
        <dbReference type="ARBA" id="ARBA00001946"/>
    </source>
</evidence>
<gene>
    <name evidence="10 14" type="primary">miaA</name>
    <name evidence="14" type="ORF">CFX0092_A1293</name>
</gene>
<evidence type="ECO:0000313" key="14">
    <source>
        <dbReference type="EMBL" id="CUS03171.2"/>
    </source>
</evidence>
<feature type="site" description="Interaction with substrate tRNA" evidence="10">
    <location>
        <position position="127"/>
    </location>
</feature>
<dbReference type="RefSeq" id="WP_095042705.1">
    <property type="nucleotide sequence ID" value="NZ_LN890655.1"/>
</dbReference>
<evidence type="ECO:0000256" key="8">
    <source>
        <dbReference type="ARBA" id="ARBA00022842"/>
    </source>
</evidence>
<comment type="subunit">
    <text evidence="10">Monomer.</text>
</comment>
<dbReference type="AlphaFoldDB" id="A0A160SZY5"/>
<feature type="site" description="Interaction with substrate tRNA" evidence="10">
    <location>
        <position position="104"/>
    </location>
</feature>
<evidence type="ECO:0000256" key="5">
    <source>
        <dbReference type="ARBA" id="ARBA00022694"/>
    </source>
</evidence>
<evidence type="ECO:0000256" key="13">
    <source>
        <dbReference type="RuleBase" id="RU003785"/>
    </source>
</evidence>
<feature type="binding site" evidence="10">
    <location>
        <begin position="15"/>
        <end position="20"/>
    </location>
    <ligand>
        <name>substrate</name>
    </ligand>
</feature>
<dbReference type="KEGG" id="pbf:CFX0092_A1293"/>
<evidence type="ECO:0000313" key="15">
    <source>
        <dbReference type="Proteomes" id="UP000215027"/>
    </source>
</evidence>
<feature type="region of interest" description="Interaction with substrate tRNA" evidence="10">
    <location>
        <begin position="38"/>
        <end position="41"/>
    </location>
</feature>
<dbReference type="PANTHER" id="PTHR11088">
    <property type="entry name" value="TRNA DIMETHYLALLYLTRANSFERASE"/>
    <property type="match status" value="1"/>
</dbReference>
<dbReference type="Pfam" id="PF01715">
    <property type="entry name" value="IPPT"/>
    <property type="match status" value="1"/>
</dbReference>
<evidence type="ECO:0000256" key="10">
    <source>
        <dbReference type="HAMAP-Rule" id="MF_00185"/>
    </source>
</evidence>